<dbReference type="Gene3D" id="3.60.21.10">
    <property type="match status" value="1"/>
</dbReference>
<dbReference type="Pfam" id="PF00353">
    <property type="entry name" value="HemolysinCabind"/>
    <property type="match status" value="1"/>
</dbReference>
<dbReference type="PANTHER" id="PTHR11575">
    <property type="entry name" value="5'-NUCLEOTIDASE-RELATED"/>
    <property type="match status" value="1"/>
</dbReference>
<dbReference type="PANTHER" id="PTHR11575:SF24">
    <property type="entry name" value="5'-NUCLEOTIDASE"/>
    <property type="match status" value="1"/>
</dbReference>
<sequence length="807" mass="83761">MKTTRQFWQRKASATAVSLALVAGFQATAWAEGLTILHIGDQESWLISAQGNLRDSASQKVSFYGGVDRLATVIANRKAAAAGTVITLNAGDSVLPGPRLNASFVNLATAAPDGGQDFYDAIANRLIGVDATTFGNHEFDLDNTGPVAARFAEVSGTTYLSANLDFSATQELAALETSGKVAASKIITTAGGKKVGIVGATTPLLPGISSPPVGLMKNWSPTNTAEQNLAAIIPLVQAEIDDLRNNQGVSVIIVMSHLQNAANEINTLVPGLRGVDLVISGGGHELMSDPDDALIVDFGAPVIAPTFNTHPVSSNDADGKAVPVVTGHFGNRYVGELKFTINDATGAVASLDSSRMIRVSGYSNVDHDNKPETSPLSDADAVAGDVNIKAQVVDPVLAYVADLNTQVIGTTATKLNGPTHTACTPVPPATNCVFNEGVRNAETGLGNLVADAMRFAGQTDVAIQNGGGIRATITKPGNFTVGDTFNILTFTNLVKVAPVMNATQLKDILEHSVIASDAKGSNNGRFAQVSGMKVTYNSSLTKRASTSANDPTPVGSGDRIRRVVLDDGTVLIDNGAVVNAERTFSFTTIDFTANGGDGYPFAANGVAFENRPFTITYQEALANYIQAPKANGGLQRLNLADGDEITVNMYGEENAFDLHGRLVDVNVGQALVGKTFNGTAARNTIVGTVDDDRINGGAGADLLTGGAGGDQFIYTSIRDLGDVITDFTPYADKLDLSALLGSLGVQGNGSDTGHIRFADTTGGVQVLLDTDGKKGPAVARPFITLKGLTAAQMAPARDFIGNGAAPL</sequence>
<dbReference type="GO" id="GO:0009166">
    <property type="term" value="P:nucleotide catabolic process"/>
    <property type="evidence" value="ECO:0007669"/>
    <property type="project" value="InterPro"/>
</dbReference>
<accession>A0A1W9KPC6</accession>
<gene>
    <name evidence="3" type="ORF">BWK72_19380</name>
</gene>
<reference evidence="3 4" key="1">
    <citation type="submission" date="2017-01" db="EMBL/GenBank/DDBJ databases">
        <title>Novel large sulfur bacteria in the metagenomes of groundwater-fed chemosynthetic microbial mats in the Lake Huron basin.</title>
        <authorList>
            <person name="Sharrar A.M."/>
            <person name="Flood B.E."/>
            <person name="Bailey J.V."/>
            <person name="Jones D.S."/>
            <person name="Biddanda B."/>
            <person name="Ruberg S.A."/>
            <person name="Marcus D.N."/>
            <person name="Dick G.J."/>
        </authorList>
    </citation>
    <scope>NUCLEOTIDE SEQUENCE [LARGE SCALE GENOMIC DNA]</scope>
    <source>
        <strain evidence="3">A7</strain>
    </source>
</reference>
<protein>
    <submittedName>
        <fullName evidence="3">Alkaline phosphatase</fullName>
    </submittedName>
</protein>
<dbReference type="Proteomes" id="UP000192505">
    <property type="component" value="Unassembled WGS sequence"/>
</dbReference>
<dbReference type="InterPro" id="IPR029052">
    <property type="entry name" value="Metallo-depent_PP-like"/>
</dbReference>
<dbReference type="SUPFAM" id="SSF51120">
    <property type="entry name" value="beta-Roll"/>
    <property type="match status" value="1"/>
</dbReference>
<keyword evidence="1" id="KW-0732">Signal</keyword>
<dbReference type="InterPro" id="IPR006179">
    <property type="entry name" value="5_nucleotidase/apyrase"/>
</dbReference>
<evidence type="ECO:0000256" key="1">
    <source>
        <dbReference type="SAM" id="SignalP"/>
    </source>
</evidence>
<dbReference type="GO" id="GO:0005509">
    <property type="term" value="F:calcium ion binding"/>
    <property type="evidence" value="ECO:0007669"/>
    <property type="project" value="InterPro"/>
</dbReference>
<dbReference type="NCBIfam" id="TIGR03661">
    <property type="entry name" value="T1SS_VCA0849"/>
    <property type="match status" value="1"/>
</dbReference>
<dbReference type="Gene3D" id="2.150.10.10">
    <property type="entry name" value="Serralysin-like metalloprotease, C-terminal"/>
    <property type="match status" value="1"/>
</dbReference>
<dbReference type="AlphaFoldDB" id="A0A1W9KPC6"/>
<feature type="signal peptide" evidence="1">
    <location>
        <begin position="1"/>
        <end position="31"/>
    </location>
</feature>
<dbReference type="SUPFAM" id="SSF56300">
    <property type="entry name" value="Metallo-dependent phosphatases"/>
    <property type="match status" value="1"/>
</dbReference>
<dbReference type="Pfam" id="PF02872">
    <property type="entry name" value="5_nucleotid_C"/>
    <property type="match status" value="1"/>
</dbReference>
<dbReference type="Gene3D" id="3.90.780.10">
    <property type="entry name" value="5'-Nucleotidase, C-terminal domain"/>
    <property type="match status" value="1"/>
</dbReference>
<dbReference type="GO" id="GO:0016787">
    <property type="term" value="F:hydrolase activity"/>
    <property type="evidence" value="ECO:0007669"/>
    <property type="project" value="InterPro"/>
</dbReference>
<dbReference type="PROSITE" id="PS00330">
    <property type="entry name" value="HEMOLYSIN_CALCIUM"/>
    <property type="match status" value="1"/>
</dbReference>
<evidence type="ECO:0000313" key="4">
    <source>
        <dbReference type="Proteomes" id="UP000192505"/>
    </source>
</evidence>
<dbReference type="InterPro" id="IPR001343">
    <property type="entry name" value="Hemolysn_Ca-bd"/>
</dbReference>
<evidence type="ECO:0000313" key="3">
    <source>
        <dbReference type="EMBL" id="OQW86010.1"/>
    </source>
</evidence>
<feature type="domain" description="5'-Nucleotidase C-terminal" evidence="2">
    <location>
        <begin position="438"/>
        <end position="602"/>
    </location>
</feature>
<dbReference type="InterPro" id="IPR008334">
    <property type="entry name" value="5'-Nucleotdase_C"/>
</dbReference>
<evidence type="ECO:0000259" key="2">
    <source>
        <dbReference type="Pfam" id="PF02872"/>
    </source>
</evidence>
<dbReference type="InterPro" id="IPR036907">
    <property type="entry name" value="5'-Nucleotdase_C_sf"/>
</dbReference>
<dbReference type="PRINTS" id="PR01607">
    <property type="entry name" value="APYRASEFAMLY"/>
</dbReference>
<dbReference type="SUPFAM" id="SSF55816">
    <property type="entry name" value="5'-nucleotidase (syn. UDP-sugar hydrolase), C-terminal domain"/>
    <property type="match status" value="1"/>
</dbReference>
<comment type="caution">
    <text evidence="3">The sequence shown here is derived from an EMBL/GenBank/DDBJ whole genome shotgun (WGS) entry which is preliminary data.</text>
</comment>
<organism evidence="3 4">
    <name type="scientific">Rhodoferax ferrireducens</name>
    <dbReference type="NCBI Taxonomy" id="192843"/>
    <lineage>
        <taxon>Bacteria</taxon>
        <taxon>Pseudomonadati</taxon>
        <taxon>Pseudomonadota</taxon>
        <taxon>Betaproteobacteria</taxon>
        <taxon>Burkholderiales</taxon>
        <taxon>Comamonadaceae</taxon>
        <taxon>Rhodoferax</taxon>
    </lineage>
</organism>
<proteinExistence type="predicted"/>
<dbReference type="InterPro" id="IPR019960">
    <property type="entry name" value="T1SS_VCA0849"/>
</dbReference>
<feature type="chain" id="PRO_5012167801" evidence="1">
    <location>
        <begin position="32"/>
        <end position="807"/>
    </location>
</feature>
<dbReference type="InterPro" id="IPR018511">
    <property type="entry name" value="Hemolysin-typ_Ca-bd_CS"/>
</dbReference>
<name>A0A1W9KPC6_9BURK</name>
<dbReference type="EMBL" id="MTEI01000025">
    <property type="protein sequence ID" value="OQW86010.1"/>
    <property type="molecule type" value="Genomic_DNA"/>
</dbReference>
<dbReference type="InterPro" id="IPR011049">
    <property type="entry name" value="Serralysin-like_metalloprot_C"/>
</dbReference>